<sequence length="85" mass="9651">MLFFMFNVFNHYTLAYYTLTDWGIFVLLALVQLATSLRKRDDGVHGGYRKAGLGDRFGVSVIEQQPTWLQAARGLLTMLGVGIYF</sequence>
<keyword evidence="1" id="KW-0812">Transmembrane</keyword>
<accession>A0A2T6FW00</accession>
<dbReference type="AlphaFoldDB" id="A0A2T6FW00"/>
<proteinExistence type="predicted"/>
<evidence type="ECO:0000313" key="2">
    <source>
        <dbReference type="EMBL" id="PUA36070.1"/>
    </source>
</evidence>
<keyword evidence="1" id="KW-0472">Membrane</keyword>
<keyword evidence="1" id="KW-1133">Transmembrane helix</keyword>
<organism evidence="2 3">
    <name type="scientific">Paenibacillus elgii</name>
    <dbReference type="NCBI Taxonomy" id="189691"/>
    <lineage>
        <taxon>Bacteria</taxon>
        <taxon>Bacillati</taxon>
        <taxon>Bacillota</taxon>
        <taxon>Bacilli</taxon>
        <taxon>Bacillales</taxon>
        <taxon>Paenibacillaceae</taxon>
        <taxon>Paenibacillus</taxon>
    </lineage>
</organism>
<evidence type="ECO:0000313" key="3">
    <source>
        <dbReference type="Proteomes" id="UP000244184"/>
    </source>
</evidence>
<comment type="caution">
    <text evidence="2">The sequence shown here is derived from an EMBL/GenBank/DDBJ whole genome shotgun (WGS) entry which is preliminary data.</text>
</comment>
<dbReference type="EMBL" id="PYHP01000072">
    <property type="protein sequence ID" value="PUA36070.1"/>
    <property type="molecule type" value="Genomic_DNA"/>
</dbReference>
<name>A0A2T6FW00_9BACL</name>
<protein>
    <submittedName>
        <fullName evidence="2">Uncharacterized protein</fullName>
    </submittedName>
</protein>
<evidence type="ECO:0000256" key="1">
    <source>
        <dbReference type="SAM" id="Phobius"/>
    </source>
</evidence>
<dbReference type="Proteomes" id="UP000244184">
    <property type="component" value="Unassembled WGS sequence"/>
</dbReference>
<reference evidence="2 3" key="1">
    <citation type="submission" date="2018-03" db="EMBL/GenBank/DDBJ databases">
        <title>Genome sequence of Paenibacillus elgii strain AC13 an antimicrobial compound producing bacteria.</title>
        <authorList>
            <person name="Kurokawa A.S."/>
            <person name="Araujo J.F."/>
            <person name="Costa R.A."/>
            <person name="Ortega D.B."/>
            <person name="Pires A.S."/>
            <person name="Pappas G.J.Jr."/>
            <person name="Franco O.L."/>
            <person name="Barreto C."/>
            <person name="Magalhaes B.S."/>
            <person name="Kruger R.H."/>
        </authorList>
    </citation>
    <scope>NUCLEOTIDE SEQUENCE [LARGE SCALE GENOMIC DNA]</scope>
    <source>
        <strain evidence="2 3">AC13</strain>
    </source>
</reference>
<feature type="transmembrane region" description="Helical" evidence="1">
    <location>
        <begin position="12"/>
        <end position="31"/>
    </location>
</feature>
<gene>
    <name evidence="2" type="ORF">C8Z91_26855</name>
</gene>